<dbReference type="EMBL" id="BARV01038881">
    <property type="protein sequence ID" value="GAI51877.1"/>
    <property type="molecule type" value="Genomic_DNA"/>
</dbReference>
<sequence>NIEHTEEVKFMKVLIMVFVILFMFPVLAFADVEGCGFTGGWNQMMNFGHGGGIFMMFIFAIVIGLIIYFIITNTKSNRYIGGFSETSLDIVKERFAKGEISEKEFEKMKKVLKG</sequence>
<dbReference type="InterPro" id="IPR018649">
    <property type="entry name" value="SHOCT"/>
</dbReference>
<reference evidence="3" key="1">
    <citation type="journal article" date="2014" name="Front. Microbiol.">
        <title>High frequency of phylogenetically diverse reductive dehalogenase-homologous genes in deep subseafloor sedimentary metagenomes.</title>
        <authorList>
            <person name="Kawai M."/>
            <person name="Futagami T."/>
            <person name="Toyoda A."/>
            <person name="Takaki Y."/>
            <person name="Nishi S."/>
            <person name="Hori S."/>
            <person name="Arai W."/>
            <person name="Tsubouchi T."/>
            <person name="Morono Y."/>
            <person name="Uchiyama I."/>
            <person name="Ito T."/>
            <person name="Fujiyama A."/>
            <person name="Inagaki F."/>
            <person name="Takami H."/>
        </authorList>
    </citation>
    <scope>NUCLEOTIDE SEQUENCE</scope>
    <source>
        <strain evidence="3">Expedition CK06-06</strain>
    </source>
</reference>
<comment type="caution">
    <text evidence="3">The sequence shown here is derived from an EMBL/GenBank/DDBJ whole genome shotgun (WGS) entry which is preliminary data.</text>
</comment>
<keyword evidence="1" id="KW-1133">Transmembrane helix</keyword>
<evidence type="ECO:0000313" key="3">
    <source>
        <dbReference type="EMBL" id="GAI51877.1"/>
    </source>
</evidence>
<feature type="transmembrane region" description="Helical" evidence="1">
    <location>
        <begin position="12"/>
        <end position="30"/>
    </location>
</feature>
<keyword evidence="1" id="KW-0472">Membrane</keyword>
<evidence type="ECO:0000256" key="1">
    <source>
        <dbReference type="SAM" id="Phobius"/>
    </source>
</evidence>
<feature type="transmembrane region" description="Helical" evidence="1">
    <location>
        <begin position="50"/>
        <end position="71"/>
    </location>
</feature>
<name>X1P6C2_9ZZZZ</name>
<proteinExistence type="predicted"/>
<feature type="non-terminal residue" evidence="3">
    <location>
        <position position="1"/>
    </location>
</feature>
<organism evidence="3">
    <name type="scientific">marine sediment metagenome</name>
    <dbReference type="NCBI Taxonomy" id="412755"/>
    <lineage>
        <taxon>unclassified sequences</taxon>
        <taxon>metagenomes</taxon>
        <taxon>ecological metagenomes</taxon>
    </lineage>
</organism>
<keyword evidence="1" id="KW-0812">Transmembrane</keyword>
<feature type="domain" description="SHOCT" evidence="2">
    <location>
        <begin position="88"/>
        <end position="112"/>
    </location>
</feature>
<evidence type="ECO:0000259" key="2">
    <source>
        <dbReference type="Pfam" id="PF09851"/>
    </source>
</evidence>
<gene>
    <name evidence="3" type="ORF">S06H3_59764</name>
</gene>
<dbReference type="Pfam" id="PF09851">
    <property type="entry name" value="SHOCT"/>
    <property type="match status" value="1"/>
</dbReference>
<dbReference type="AlphaFoldDB" id="X1P6C2"/>
<accession>X1P6C2</accession>
<protein>
    <recommendedName>
        <fullName evidence="2">SHOCT domain-containing protein</fullName>
    </recommendedName>
</protein>